<evidence type="ECO:0000313" key="3">
    <source>
        <dbReference type="Proteomes" id="UP001365542"/>
    </source>
</evidence>
<evidence type="ECO:0000256" key="1">
    <source>
        <dbReference type="SAM" id="MobiDB-lite"/>
    </source>
</evidence>
<keyword evidence="3" id="KW-1185">Reference proteome</keyword>
<protein>
    <recommendedName>
        <fullName evidence="4">F-box domain-containing protein</fullName>
    </recommendedName>
</protein>
<dbReference type="AlphaFoldDB" id="A0AAV9XK73"/>
<accession>A0AAV9XK73</accession>
<evidence type="ECO:0000313" key="2">
    <source>
        <dbReference type="EMBL" id="KAK6542383.1"/>
    </source>
</evidence>
<organism evidence="2 3">
    <name type="scientific">Orbilia ellipsospora</name>
    <dbReference type="NCBI Taxonomy" id="2528407"/>
    <lineage>
        <taxon>Eukaryota</taxon>
        <taxon>Fungi</taxon>
        <taxon>Dikarya</taxon>
        <taxon>Ascomycota</taxon>
        <taxon>Pezizomycotina</taxon>
        <taxon>Orbiliomycetes</taxon>
        <taxon>Orbiliales</taxon>
        <taxon>Orbiliaceae</taxon>
        <taxon>Orbilia</taxon>
    </lineage>
</organism>
<feature type="compositionally biased region" description="Acidic residues" evidence="1">
    <location>
        <begin position="383"/>
        <end position="394"/>
    </location>
</feature>
<dbReference type="Proteomes" id="UP001365542">
    <property type="component" value="Unassembled WGS sequence"/>
</dbReference>
<sequence>MHQSEFFFDLMYLIRENSYSIRSVIVETPPDRYFRLKFEPRGNENARKRRDLIQSRYSGTFERTSAPESNSDTILPILTVVEVAGVMNAYNFTRELTLNNSDIRSLQLKLCIRSSDEESDSIRYLFGVIPPLHTLQLCHIDNGDWDPDLVLFHRRSLKRLWLECHMGHQFGRTGPSRCEFGAEFFDPDHSPLRFMSDNWPLLEELAIPSVDWYKLPKIHTVTVLRLLNHLKGGLSKQTQHELVETYAAELARESNSQYHEPPKLKVIVFEPNGVTLGDTRPIYYLIHFMAFKPQVSRTRDIYRALRHCHGRGYLLMQRQSIHRVPWDADVETWRSYYENDDNEDGYGGDSEYYDDSSSGEDDTSIFNGDTSSLDGGIVHDPEDASFDDYADPFA</sequence>
<feature type="compositionally biased region" description="Acidic residues" evidence="1">
    <location>
        <begin position="340"/>
        <end position="363"/>
    </location>
</feature>
<feature type="compositionally biased region" description="Polar residues" evidence="1">
    <location>
        <begin position="364"/>
        <end position="373"/>
    </location>
</feature>
<feature type="region of interest" description="Disordered" evidence="1">
    <location>
        <begin position="340"/>
        <end position="394"/>
    </location>
</feature>
<name>A0AAV9XK73_9PEZI</name>
<proteinExistence type="predicted"/>
<evidence type="ECO:0008006" key="4">
    <source>
        <dbReference type="Google" id="ProtNLM"/>
    </source>
</evidence>
<reference evidence="2 3" key="1">
    <citation type="submission" date="2019-10" db="EMBL/GenBank/DDBJ databases">
        <authorList>
            <person name="Palmer J.M."/>
        </authorList>
    </citation>
    <scope>NUCLEOTIDE SEQUENCE [LARGE SCALE GENOMIC DNA]</scope>
    <source>
        <strain evidence="2 3">TWF694</strain>
    </source>
</reference>
<comment type="caution">
    <text evidence="2">The sequence shown here is derived from an EMBL/GenBank/DDBJ whole genome shotgun (WGS) entry which is preliminary data.</text>
</comment>
<gene>
    <name evidence="2" type="ORF">TWF694_006339</name>
</gene>
<dbReference type="EMBL" id="JAVHJO010000002">
    <property type="protein sequence ID" value="KAK6542383.1"/>
    <property type="molecule type" value="Genomic_DNA"/>
</dbReference>